<evidence type="ECO:0000256" key="1">
    <source>
        <dbReference type="ARBA" id="ARBA00022801"/>
    </source>
</evidence>
<dbReference type="FunFam" id="3.40.50.10810:FF:000054">
    <property type="entry name" value="Helicase, Snf2 family"/>
    <property type="match status" value="1"/>
</dbReference>
<dbReference type="SUPFAM" id="SSF52540">
    <property type="entry name" value="P-loop containing nucleoside triphosphate hydrolases"/>
    <property type="match status" value="2"/>
</dbReference>
<dbReference type="InterPro" id="IPR038718">
    <property type="entry name" value="SNF2-like_sf"/>
</dbReference>
<gene>
    <name evidence="7" type="primary">rapA_1</name>
    <name evidence="7" type="ORF">CLBCK_14770</name>
</gene>
<keyword evidence="2" id="KW-0479">Metal-binding</keyword>
<evidence type="ECO:0000256" key="3">
    <source>
        <dbReference type="SAM" id="Coils"/>
    </source>
</evidence>
<feature type="coiled-coil region" evidence="3">
    <location>
        <begin position="423"/>
        <end position="482"/>
    </location>
</feature>
<dbReference type="Pfam" id="PF00271">
    <property type="entry name" value="Helicase_C"/>
    <property type="match status" value="1"/>
</dbReference>
<accession>A0A1S8SBX8</accession>
<evidence type="ECO:0000256" key="2">
    <source>
        <dbReference type="PROSITE-ProRule" id="PRU00325"/>
    </source>
</evidence>
<evidence type="ECO:0000259" key="4">
    <source>
        <dbReference type="PROSITE" id="PS50966"/>
    </source>
</evidence>
<dbReference type="EMBL" id="LZZI01000018">
    <property type="protein sequence ID" value="OOM63008.1"/>
    <property type="molecule type" value="Genomic_DNA"/>
</dbReference>
<dbReference type="RefSeq" id="WP_077838169.1">
    <property type="nucleotide sequence ID" value="NZ_JABTAE010000001.1"/>
</dbReference>
<dbReference type="CDD" id="cd18012">
    <property type="entry name" value="DEXQc_arch_SWI2_SNF2"/>
    <property type="match status" value="1"/>
</dbReference>
<reference evidence="7 8" key="1">
    <citation type="submission" date="2016-05" db="EMBL/GenBank/DDBJ databases">
        <title>Microbial solvent formation.</title>
        <authorList>
            <person name="Poehlein A."/>
            <person name="Montoya Solano J.D."/>
            <person name="Flitsch S."/>
            <person name="Krabben P."/>
            <person name="Duerre P."/>
            <person name="Daniel R."/>
        </authorList>
    </citation>
    <scope>NUCLEOTIDE SEQUENCE [LARGE SCALE GENOMIC DNA]</scope>
    <source>
        <strain evidence="7 8">DSM 53</strain>
    </source>
</reference>
<evidence type="ECO:0000259" key="5">
    <source>
        <dbReference type="PROSITE" id="PS51192"/>
    </source>
</evidence>
<dbReference type="InterPro" id="IPR014001">
    <property type="entry name" value="Helicase_ATP-bd"/>
</dbReference>
<keyword evidence="2" id="KW-0863">Zinc-finger</keyword>
<dbReference type="GO" id="GO:0005524">
    <property type="term" value="F:ATP binding"/>
    <property type="evidence" value="ECO:0007669"/>
    <property type="project" value="InterPro"/>
</dbReference>
<name>A0A1S8SBX8_CLOBE</name>
<dbReference type="InterPro" id="IPR027417">
    <property type="entry name" value="P-loop_NTPase"/>
</dbReference>
<dbReference type="Pfam" id="PF00176">
    <property type="entry name" value="SNF2-rel_dom"/>
    <property type="match status" value="1"/>
</dbReference>
<evidence type="ECO:0000313" key="8">
    <source>
        <dbReference type="Proteomes" id="UP000190973"/>
    </source>
</evidence>
<keyword evidence="3" id="KW-0175">Coiled coil</keyword>
<dbReference type="InterPro" id="IPR049730">
    <property type="entry name" value="SNF2/RAD54-like_C"/>
</dbReference>
<dbReference type="Gene3D" id="3.40.50.10810">
    <property type="entry name" value="Tandem AAA-ATPase domain"/>
    <property type="match status" value="1"/>
</dbReference>
<feature type="domain" description="Helicase C-terminal" evidence="6">
    <location>
        <begin position="807"/>
        <end position="976"/>
    </location>
</feature>
<proteinExistence type="predicted"/>
<dbReference type="PROSITE" id="PS51194">
    <property type="entry name" value="HELICASE_CTER"/>
    <property type="match status" value="1"/>
</dbReference>
<dbReference type="PROSITE" id="PS51192">
    <property type="entry name" value="HELICASE_ATP_BIND_1"/>
    <property type="match status" value="1"/>
</dbReference>
<dbReference type="SMART" id="SM00487">
    <property type="entry name" value="DEXDc"/>
    <property type="match status" value="1"/>
</dbReference>
<comment type="caution">
    <text evidence="7">The sequence shown here is derived from an EMBL/GenBank/DDBJ whole genome shotgun (WGS) entry which is preliminary data.</text>
</comment>
<keyword evidence="1" id="KW-0378">Hydrolase</keyword>
<dbReference type="AlphaFoldDB" id="A0A1S8SBX8"/>
<protein>
    <submittedName>
        <fullName evidence="7">RNA polymerase-associated protein RapA</fullName>
    </submittedName>
</protein>
<keyword evidence="2" id="KW-0862">Zinc</keyword>
<evidence type="ECO:0000259" key="6">
    <source>
        <dbReference type="PROSITE" id="PS51194"/>
    </source>
</evidence>
<dbReference type="InterPro" id="IPR000330">
    <property type="entry name" value="SNF2_N"/>
</dbReference>
<dbReference type="Pfam" id="PF08455">
    <property type="entry name" value="SNF2_assoc"/>
    <property type="match status" value="1"/>
</dbReference>
<feature type="domain" description="SWIM-type" evidence="4">
    <location>
        <begin position="60"/>
        <end position="104"/>
    </location>
</feature>
<dbReference type="GO" id="GO:0016787">
    <property type="term" value="F:hydrolase activity"/>
    <property type="evidence" value="ECO:0007669"/>
    <property type="project" value="UniProtKB-KW"/>
</dbReference>
<dbReference type="InterPro" id="IPR007527">
    <property type="entry name" value="Znf_SWIM"/>
</dbReference>
<dbReference type="Gene3D" id="3.40.50.300">
    <property type="entry name" value="P-loop containing nucleotide triphosphate hydrolases"/>
    <property type="match status" value="1"/>
</dbReference>
<sequence>MKLEELKSILFKSASSIMKREGEVKFNNGLVTYFKGKKIDNIYHIYGRVTDKNKINEFSTHIKINLQKKKLESAKCSCDEFKEFTSSGYTLMCSHITATEYKFISLLESDNDKEESAEKKTAEKYKIWANNHSTRLIRKIEKDSLYYELQTPSRGGKLILKQEELRKFLKGIEDRKIKFKFDYIEITAPILHKDLPITFNVKEDNGMIVLTTHKQFPISLNSDNDVYYFRNELYLPSRNQIDNYISLHEKLLAHGRITYRKDIDTYTKLMSILSRISSNINIAENLRNYASNLSRPEFFLYEGDGKIYCDIFLSYGNTKINILDEKNVSHTFIRDYKKEEKLLMEVEKLSFVKMDNRLVFIGKDEELFNILSEKVETIHSLGNVMLGNGLSNKKIYNSDSIRVDLDEVDGSYNFSYSIGELGIKELNSALEAYKGKNKFYKTRNNDFLDFEDNGVRNFFNLMEALNINVDSNNEKVKMEKNKALCLYENIKNIGLGIIENSSELEEVGNKLASIKNKNISIPSDFKGILREYQINGFKWLKTLSEVGFGGILADEMGLGKTIQVIAFLLSEKNKKTCIVCPTSLLYNWKDEILRFAPNLRVVMIHGSQRDKLIEDICEYDVVITTYGTLRLDIDNYRDIVFDYCIIDEGQSIKNSEAQNSRAVKEIQAKIRFALTGTPIENNLTELWSIFDFIMPGYLYAKEKFEEKFISRREDNLENLKTMIKPFILRRTKKEVMNELPDKIEKTLLVEMTSAQKAVYSNYVKRVKAAMKNNKDGRIEIFSYLTKLREICLDPSLILEDYNGGSGKIEKVVEIIKNHIDSGGKILLFSQFTSALDRIGDRLNKEKVEFFHLSGKTSPKNRIKMVKDFNTNEFVNVFLISLKAGGTGLNLTSANLVIHFDPWWNPAVEAQATDRAHRIGQRDVVEVIKLVSKGTIEEKIILLQEDKKQLIDSILTGELKNSGLLGSLSKEDLQQLFERD</sequence>
<dbReference type="CDD" id="cd18793">
    <property type="entry name" value="SF2_C_SNF"/>
    <property type="match status" value="1"/>
</dbReference>
<dbReference type="Proteomes" id="UP000190973">
    <property type="component" value="Unassembled WGS sequence"/>
</dbReference>
<dbReference type="PROSITE" id="PS50966">
    <property type="entry name" value="ZF_SWIM"/>
    <property type="match status" value="1"/>
</dbReference>
<evidence type="ECO:0000313" key="7">
    <source>
        <dbReference type="EMBL" id="OOM63008.1"/>
    </source>
</evidence>
<dbReference type="GO" id="GO:0008270">
    <property type="term" value="F:zinc ion binding"/>
    <property type="evidence" value="ECO:0007669"/>
    <property type="project" value="UniProtKB-KW"/>
</dbReference>
<organism evidence="7 8">
    <name type="scientific">Clostridium beijerinckii</name>
    <name type="common">Clostridium MP</name>
    <dbReference type="NCBI Taxonomy" id="1520"/>
    <lineage>
        <taxon>Bacteria</taxon>
        <taxon>Bacillati</taxon>
        <taxon>Bacillota</taxon>
        <taxon>Clostridia</taxon>
        <taxon>Eubacteriales</taxon>
        <taxon>Clostridiaceae</taxon>
        <taxon>Clostridium</taxon>
    </lineage>
</organism>
<dbReference type="InterPro" id="IPR001650">
    <property type="entry name" value="Helicase_C-like"/>
</dbReference>
<dbReference type="SMART" id="SM00490">
    <property type="entry name" value="HELICc"/>
    <property type="match status" value="1"/>
</dbReference>
<feature type="domain" description="Helicase ATP-binding" evidence="5">
    <location>
        <begin position="541"/>
        <end position="696"/>
    </location>
</feature>
<dbReference type="PANTHER" id="PTHR10799">
    <property type="entry name" value="SNF2/RAD54 HELICASE FAMILY"/>
    <property type="match status" value="1"/>
</dbReference>
<dbReference type="InterPro" id="IPR013663">
    <property type="entry name" value="Helicase_SWF/SNF/SWI_bac"/>
</dbReference>